<keyword evidence="7" id="KW-1185">Reference proteome</keyword>
<feature type="compositionally biased region" description="Basic residues" evidence="4">
    <location>
        <begin position="1614"/>
        <end position="1625"/>
    </location>
</feature>
<dbReference type="InterPro" id="IPR004088">
    <property type="entry name" value="KH_dom_type_1"/>
</dbReference>
<feature type="domain" description="K Homology" evidence="5">
    <location>
        <begin position="278"/>
        <end position="350"/>
    </location>
</feature>
<comment type="caution">
    <text evidence="6">The sequence shown here is derived from an EMBL/GenBank/DDBJ whole genome shotgun (WGS) entry which is preliminary data.</text>
</comment>
<dbReference type="CDD" id="cd00105">
    <property type="entry name" value="KH-I"/>
    <property type="match status" value="2"/>
</dbReference>
<feature type="compositionally biased region" description="Acidic residues" evidence="4">
    <location>
        <begin position="853"/>
        <end position="865"/>
    </location>
</feature>
<dbReference type="EMBL" id="QEAQ01000020">
    <property type="protein sequence ID" value="TPX59927.1"/>
    <property type="molecule type" value="Genomic_DNA"/>
</dbReference>
<dbReference type="SUPFAM" id="SSF54791">
    <property type="entry name" value="Eukaryotic type KH-domain (KH-domain type I)"/>
    <property type="match status" value="8"/>
</dbReference>
<dbReference type="STRING" id="109895.A0A507E961"/>
<feature type="compositionally biased region" description="Low complexity" evidence="4">
    <location>
        <begin position="43"/>
        <end position="56"/>
    </location>
</feature>
<name>A0A507E961_9FUNG</name>
<feature type="domain" description="K Homology" evidence="5">
    <location>
        <begin position="424"/>
        <end position="502"/>
    </location>
</feature>
<dbReference type="SMART" id="SM00322">
    <property type="entry name" value="KH"/>
    <property type="match status" value="13"/>
</dbReference>
<evidence type="ECO:0000313" key="6">
    <source>
        <dbReference type="EMBL" id="TPX59927.1"/>
    </source>
</evidence>
<feature type="domain" description="K Homology" evidence="5">
    <location>
        <begin position="600"/>
        <end position="682"/>
    </location>
</feature>
<feature type="compositionally biased region" description="Basic and acidic residues" evidence="4">
    <location>
        <begin position="842"/>
        <end position="852"/>
    </location>
</feature>
<feature type="domain" description="K Homology" evidence="5">
    <location>
        <begin position="691"/>
        <end position="781"/>
    </location>
</feature>
<feature type="compositionally biased region" description="Low complexity" evidence="4">
    <location>
        <begin position="1519"/>
        <end position="1531"/>
    </location>
</feature>
<dbReference type="Pfam" id="PF00013">
    <property type="entry name" value="KH_1"/>
    <property type="match status" value="5"/>
</dbReference>
<dbReference type="CDD" id="cd22408">
    <property type="entry name" value="KH-I_Vigilin_rpt4"/>
    <property type="match status" value="1"/>
</dbReference>
<accession>A0A507E961</accession>
<evidence type="ECO:0000256" key="2">
    <source>
        <dbReference type="ARBA" id="ARBA00022884"/>
    </source>
</evidence>
<feature type="domain" description="K Homology" evidence="5">
    <location>
        <begin position="355"/>
        <end position="423"/>
    </location>
</feature>
<dbReference type="InterPro" id="IPR004087">
    <property type="entry name" value="KH_dom"/>
</dbReference>
<feature type="compositionally biased region" description="Low complexity" evidence="4">
    <location>
        <begin position="1585"/>
        <end position="1594"/>
    </location>
</feature>
<evidence type="ECO:0000259" key="5">
    <source>
        <dbReference type="SMART" id="SM00322"/>
    </source>
</evidence>
<feature type="region of interest" description="Disordered" evidence="4">
    <location>
        <begin position="842"/>
        <end position="866"/>
    </location>
</feature>
<feature type="compositionally biased region" description="Polar residues" evidence="4">
    <location>
        <begin position="78"/>
        <end position="98"/>
    </location>
</feature>
<feature type="region of interest" description="Disordered" evidence="4">
    <location>
        <begin position="1302"/>
        <end position="1569"/>
    </location>
</feature>
<dbReference type="PROSITE" id="PS50084">
    <property type="entry name" value="KH_TYPE_1"/>
    <property type="match status" value="8"/>
</dbReference>
<evidence type="ECO:0000256" key="1">
    <source>
        <dbReference type="ARBA" id="ARBA00022737"/>
    </source>
</evidence>
<dbReference type="InterPro" id="IPR057778">
    <property type="entry name" value="KH_Vigilin_N"/>
</dbReference>
<feature type="domain" description="K Homology" evidence="5">
    <location>
        <begin position="507"/>
        <end position="592"/>
    </location>
</feature>
<dbReference type="Gene3D" id="3.30.1370.10">
    <property type="entry name" value="K Homology domain, type 1"/>
    <property type="match status" value="8"/>
</dbReference>
<protein>
    <recommendedName>
        <fullName evidence="5">K Homology domain-containing protein</fullName>
    </recommendedName>
</protein>
<feature type="domain" description="K Homology" evidence="5">
    <location>
        <begin position="973"/>
        <end position="1049"/>
    </location>
</feature>
<feature type="domain" description="K Homology" evidence="5">
    <location>
        <begin position="1230"/>
        <end position="1301"/>
    </location>
</feature>
<feature type="domain" description="K Homology" evidence="5">
    <location>
        <begin position="899"/>
        <end position="969"/>
    </location>
</feature>
<dbReference type="PANTHER" id="PTHR10288">
    <property type="entry name" value="KH DOMAIN CONTAINING RNA BINDING PROTEIN"/>
    <property type="match status" value="1"/>
</dbReference>
<gene>
    <name evidence="6" type="ORF">PhCBS80983_g02163</name>
</gene>
<dbReference type="InterPro" id="IPR036612">
    <property type="entry name" value="KH_dom_type_1_sf"/>
</dbReference>
<evidence type="ECO:0000256" key="4">
    <source>
        <dbReference type="SAM" id="MobiDB-lite"/>
    </source>
</evidence>
<feature type="compositionally biased region" description="Basic residues" evidence="4">
    <location>
        <begin position="1356"/>
        <end position="1365"/>
    </location>
</feature>
<feature type="domain" description="K Homology" evidence="5">
    <location>
        <begin position="804"/>
        <end position="894"/>
    </location>
</feature>
<evidence type="ECO:0000256" key="3">
    <source>
        <dbReference type="PROSITE-ProRule" id="PRU00117"/>
    </source>
</evidence>
<dbReference type="Proteomes" id="UP000318582">
    <property type="component" value="Unassembled WGS sequence"/>
</dbReference>
<keyword evidence="1" id="KW-0677">Repeat</keyword>
<keyword evidence="2 3" id="KW-0694">RNA-binding</keyword>
<feature type="domain" description="K Homology" evidence="5">
    <location>
        <begin position="191"/>
        <end position="274"/>
    </location>
</feature>
<feature type="compositionally biased region" description="Basic and acidic residues" evidence="4">
    <location>
        <begin position="1397"/>
        <end position="1408"/>
    </location>
</feature>
<feature type="compositionally biased region" description="Basic and acidic residues" evidence="4">
    <location>
        <begin position="1302"/>
        <end position="1328"/>
    </location>
</feature>
<reference evidence="6 7" key="1">
    <citation type="journal article" date="2019" name="Sci. Rep.">
        <title>Comparative genomics of chytrid fungi reveal insights into the obligate biotrophic and pathogenic lifestyle of Synchytrium endobioticum.</title>
        <authorList>
            <person name="van de Vossenberg B.T.L.H."/>
            <person name="Warris S."/>
            <person name="Nguyen H.D.T."/>
            <person name="van Gent-Pelzer M.P.E."/>
            <person name="Joly D.L."/>
            <person name="van de Geest H.C."/>
            <person name="Bonants P.J.M."/>
            <person name="Smith D.S."/>
            <person name="Levesque C.A."/>
            <person name="van der Lee T.A.J."/>
        </authorList>
    </citation>
    <scope>NUCLEOTIDE SEQUENCE [LARGE SCALE GENOMIC DNA]</scope>
    <source>
        <strain evidence="6 7">CBS 809.83</strain>
    </source>
</reference>
<sequence length="1638" mass="177676">MDLDASGSFLDQLQNQLHPDSTPDSSNTLQSYHDQTVAESPVDEPVAASPPSAPVSQDLDVFSEELFPALPTAASGKHMSSSWAPRGATASSRGTSATPGARIGAASAGGLPRPRKATERFEIPPQLQANLQNEKGKPITAAYVCKQIMTRLGTSVDLSTNARTGSLTIIISGKPEAVKQTKREVISALTLQLKETVSIPISVRPHLVGKAGANIKALMARTLTKIDMPRSADEEQSSAPSDEILDEEPEQEVVIIGDYEGVDEAKKAIEALVAQRTSKRTLRMNIERSYFPFISGPNGSQVQLLQLETETRIHVPPMMSTGEGNSADILIVGERSAVLLAEERLKAIYEDIKRTTRTLQIPVKKRQHRFIIGPKGSTLQEILEKTGCHVELPSTTDPSDTVTIRGPDNMLSTALQLVIEKSNSVVIDEVDVVETIASSTDPELFLRFVYTKERAHLKAIETTHNATILRQKSQNGSSVLEVQAKIKADADAARAALHECIKEWGNELCFGVVEIPSGLHKFVIGKGGQNIVKVKAKPEWGGRLVDVVVSHEADDSDEVIIVVKRTPIGKGGLSTSDEEGRKLIEKVREELEAQATTLADLITVTASVDAKYHGRLIGSGGAALKELLESYGNSVTVKFPKADDLTSEKALNGKPLDANSILIKGPKKMANEVLEKLTKQVAEWRHVELMSSFSETLRVPKGLGRRLVGNGKDLKWAVTAIREKIASGEVHKSKINEKELAPPTLNLRAEVDPGTTEDVVTLYGPKTIVELARGVLEERAQKLADTISEELDLFAAVNKAAQQLLDKMGGDIHRKVLRRVIGKEGKGIKKLSDKHSVYIKFADRKQRQRNDNDGDDDDDSNETDSLELSAGKVVIKGSKGDVGPARDDLVQLVEHEILHSSVTTFRFPKSCLPHIVGRSGSKIQRLKDQCEVRIDFNESEDNDEEVECVIEGTMEGCADAKEKIKSIVEDVVNTESADIHIPSYLHKHIIGPGGARIRTVVDALGGPDKVKIQFPRATQDLAAAQDMVSVKGNSNIIPTVRRELVRLINEAFRDDKYQGNDVEVLSKSSANVIHETLLLPKADTQRVAGRGGEGLVDVMRRFGVTAWYRDHDADKNSVEVILVAREGNEAELKGAKDELSSRVRVSQNVPIPNKFLDALRSSTGSEHELHLSSLQDLAKRVRQDCGILPEIESSVTKGADNASLILRGDAGSVAKAVKHAEKLLHELTKYDHVDRFQLPSEYRPHVIGRQGFTIARLRSESGAEIEILRNQTKGGNDTVIIRAVSQQNVQKAREMIEKIVKDQEERATRGKERESSERTSESKSGDARIDDDEPNISEHTADSSSRNAVPGWSGRAHAKGGRSRNVKPEEQATCSPPPSGRDSATGNYWSYVGGVTKKNEEGWKEVPFKKPVKANAVTDAKESDTKAAETGSDSSNKKKKKKATAAAAKADETSVASQEPPAFAPVKETIKHTSEVAEVSRPAGDSATAEESKANIAAKRKAAPVTADVTREAKSPEKPALADVAPPAVAPIEQKKEVPPAPVPHVAQSSSVIDDADYEDSSAAPKEDEWHTVNTVKKYKQAKISASAPSAPSAVSGFGSIPTMPLTDGEVEKKKKKNKNKKKKKTGTDSASAMPGEE</sequence>
<organism evidence="6 7">
    <name type="scientific">Powellomyces hirtus</name>
    <dbReference type="NCBI Taxonomy" id="109895"/>
    <lineage>
        <taxon>Eukaryota</taxon>
        <taxon>Fungi</taxon>
        <taxon>Fungi incertae sedis</taxon>
        <taxon>Chytridiomycota</taxon>
        <taxon>Chytridiomycota incertae sedis</taxon>
        <taxon>Chytridiomycetes</taxon>
        <taxon>Spizellomycetales</taxon>
        <taxon>Powellomycetaceae</taxon>
        <taxon>Powellomyces</taxon>
    </lineage>
</organism>
<evidence type="ECO:0000313" key="7">
    <source>
        <dbReference type="Proteomes" id="UP000318582"/>
    </source>
</evidence>
<proteinExistence type="predicted"/>
<feature type="region of interest" description="Disordered" evidence="4">
    <location>
        <begin position="1584"/>
        <end position="1638"/>
    </location>
</feature>
<feature type="region of interest" description="Disordered" evidence="4">
    <location>
        <begin position="1"/>
        <end position="56"/>
    </location>
</feature>
<feature type="compositionally biased region" description="Polar residues" evidence="4">
    <location>
        <begin position="9"/>
        <end position="38"/>
    </location>
</feature>
<feature type="region of interest" description="Disordered" evidence="4">
    <location>
        <begin position="227"/>
        <end position="247"/>
    </location>
</feature>
<dbReference type="GO" id="GO:0003723">
    <property type="term" value="F:RNA binding"/>
    <property type="evidence" value="ECO:0007669"/>
    <property type="project" value="UniProtKB-UniRule"/>
</dbReference>
<dbReference type="Pfam" id="PF24668">
    <property type="entry name" value="KH_Vigilin"/>
    <property type="match status" value="1"/>
</dbReference>
<feature type="domain" description="K Homology" evidence="5">
    <location>
        <begin position="115"/>
        <end position="190"/>
    </location>
</feature>
<feature type="region of interest" description="Disordered" evidence="4">
    <location>
        <begin position="73"/>
        <end position="115"/>
    </location>
</feature>
<feature type="domain" description="K Homology" evidence="5">
    <location>
        <begin position="1071"/>
        <end position="1144"/>
    </location>
</feature>